<dbReference type="Gene3D" id="3.40.190.10">
    <property type="entry name" value="Periplasmic binding protein-like II"/>
    <property type="match status" value="2"/>
</dbReference>
<dbReference type="EMBL" id="JAFEUP010000002">
    <property type="protein sequence ID" value="MBM7060596.1"/>
    <property type="molecule type" value="Genomic_DNA"/>
</dbReference>
<evidence type="ECO:0000313" key="2">
    <source>
        <dbReference type="EMBL" id="MBM7060596.1"/>
    </source>
</evidence>
<proteinExistence type="inferred from homology"/>
<evidence type="ECO:0000256" key="1">
    <source>
        <dbReference type="ARBA" id="ARBA00010333"/>
    </source>
</evidence>
<organism evidence="2 3">
    <name type="scientific">Zestomonas insulae</name>
    <dbReference type="NCBI Taxonomy" id="2809017"/>
    <lineage>
        <taxon>Bacteria</taxon>
        <taxon>Pseudomonadati</taxon>
        <taxon>Pseudomonadota</taxon>
        <taxon>Gammaproteobacteria</taxon>
        <taxon>Pseudomonadales</taxon>
        <taxon>Pseudomonadaceae</taxon>
        <taxon>Zestomonas</taxon>
    </lineage>
</organism>
<gene>
    <name evidence="2" type="ORF">JQX08_07730</name>
</gene>
<sequence>MPFLLIALLLLTGTVMAEQRPLRFSISDSWAMPMVRIEDGRATGGILYDLQTRLAQKVGRQAEQLVRPRKRVQQMLARGEIDVRCYVNPDWLRESHYQYIWSVPFMMHRDMLVAPTPTQVRPEQLHDEVIGTVLGFSYPRLEPLFASGQLQRDDARTQLLTLSKLSAGRNHYAVSNELALAWYNRQRPSSEPLYAVEQISEDLVACIVRDEPDVPTMALLRALVRMKQDGEFDAILARYR</sequence>
<protein>
    <submittedName>
        <fullName evidence="2">Transporter substrate-binding domain-containing protein</fullName>
    </submittedName>
</protein>
<dbReference type="PANTHER" id="PTHR35936:SF6">
    <property type="entry name" value="AMINO ACID ABC TRANSPORTER SUBSTRATE-BINDING PAAT FAMILY PROTEIN"/>
    <property type="match status" value="1"/>
</dbReference>
<name>A0ABS2IBV3_9GAMM</name>
<dbReference type="PANTHER" id="PTHR35936">
    <property type="entry name" value="MEMBRANE-BOUND LYTIC MUREIN TRANSGLYCOSYLASE F"/>
    <property type="match status" value="1"/>
</dbReference>
<reference evidence="2 3" key="1">
    <citation type="submission" date="2021-02" db="EMBL/GenBank/DDBJ databases">
        <authorList>
            <person name="Lee D.-H."/>
        </authorList>
    </citation>
    <scope>NUCLEOTIDE SEQUENCE [LARGE SCALE GENOMIC DNA]</scope>
    <source>
        <strain evidence="2 3">UL073</strain>
    </source>
</reference>
<evidence type="ECO:0000313" key="3">
    <source>
        <dbReference type="Proteomes" id="UP000717995"/>
    </source>
</evidence>
<comment type="similarity">
    <text evidence="1">Belongs to the bacterial solute-binding protein 3 family.</text>
</comment>
<dbReference type="RefSeq" id="WP_204915712.1">
    <property type="nucleotide sequence ID" value="NZ_JAFEUP010000002.1"/>
</dbReference>
<comment type="caution">
    <text evidence="2">The sequence shown here is derived from an EMBL/GenBank/DDBJ whole genome shotgun (WGS) entry which is preliminary data.</text>
</comment>
<dbReference type="Proteomes" id="UP000717995">
    <property type="component" value="Unassembled WGS sequence"/>
</dbReference>
<keyword evidence="3" id="KW-1185">Reference proteome</keyword>
<accession>A0ABS2IBV3</accession>
<dbReference type="SUPFAM" id="SSF53850">
    <property type="entry name" value="Periplasmic binding protein-like II"/>
    <property type="match status" value="1"/>
</dbReference>